<reference evidence="1 2" key="1">
    <citation type="journal article" date="2019" name="Commun. Biol.">
        <title>The bagworm genome reveals a unique fibroin gene that provides high tensile strength.</title>
        <authorList>
            <person name="Kono N."/>
            <person name="Nakamura H."/>
            <person name="Ohtoshi R."/>
            <person name="Tomita M."/>
            <person name="Numata K."/>
            <person name="Arakawa K."/>
        </authorList>
    </citation>
    <scope>NUCLEOTIDE SEQUENCE [LARGE SCALE GENOMIC DNA]</scope>
</reference>
<dbReference type="AlphaFoldDB" id="A0A4C1YRV1"/>
<accession>A0A4C1YRV1</accession>
<name>A0A4C1YRV1_EUMVA</name>
<comment type="caution">
    <text evidence="1">The sequence shown here is derived from an EMBL/GenBank/DDBJ whole genome shotgun (WGS) entry which is preliminary data.</text>
</comment>
<organism evidence="1 2">
    <name type="scientific">Eumeta variegata</name>
    <name type="common">Bagworm moth</name>
    <name type="synonym">Eumeta japonica</name>
    <dbReference type="NCBI Taxonomy" id="151549"/>
    <lineage>
        <taxon>Eukaryota</taxon>
        <taxon>Metazoa</taxon>
        <taxon>Ecdysozoa</taxon>
        <taxon>Arthropoda</taxon>
        <taxon>Hexapoda</taxon>
        <taxon>Insecta</taxon>
        <taxon>Pterygota</taxon>
        <taxon>Neoptera</taxon>
        <taxon>Endopterygota</taxon>
        <taxon>Lepidoptera</taxon>
        <taxon>Glossata</taxon>
        <taxon>Ditrysia</taxon>
        <taxon>Tineoidea</taxon>
        <taxon>Psychidae</taxon>
        <taxon>Oiketicinae</taxon>
        <taxon>Eumeta</taxon>
    </lineage>
</organism>
<gene>
    <name evidence="1" type="ORF">EVAR_60405_1</name>
</gene>
<keyword evidence="2" id="KW-1185">Reference proteome</keyword>
<dbReference type="Proteomes" id="UP000299102">
    <property type="component" value="Unassembled WGS sequence"/>
</dbReference>
<evidence type="ECO:0000313" key="2">
    <source>
        <dbReference type="Proteomes" id="UP000299102"/>
    </source>
</evidence>
<proteinExistence type="predicted"/>
<sequence length="138" mass="15074">MTAGRIPHATIHYTREGCDLVLRVTRRESRVTSLRDTRSPTVPVYLAVGARTPLKVIGAVGAGTALITITIPDSLRRRAFRERFCVPMTERKLKMAPGNFVGNIFPLFSFSCATTFPPSDPLNHPSHKSVAGAVSARN</sequence>
<dbReference type="EMBL" id="BGZK01001342">
    <property type="protein sequence ID" value="GBP77693.1"/>
    <property type="molecule type" value="Genomic_DNA"/>
</dbReference>
<evidence type="ECO:0000313" key="1">
    <source>
        <dbReference type="EMBL" id="GBP77693.1"/>
    </source>
</evidence>
<protein>
    <submittedName>
        <fullName evidence="1">Uncharacterized protein</fullName>
    </submittedName>
</protein>